<comment type="caution">
    <text evidence="2">The sequence shown here is derived from an EMBL/GenBank/DDBJ whole genome shotgun (WGS) entry which is preliminary data.</text>
</comment>
<keyword evidence="1" id="KW-0472">Membrane</keyword>
<evidence type="ECO:0008006" key="4">
    <source>
        <dbReference type="Google" id="ProtNLM"/>
    </source>
</evidence>
<feature type="transmembrane region" description="Helical" evidence="1">
    <location>
        <begin position="834"/>
        <end position="858"/>
    </location>
</feature>
<evidence type="ECO:0000313" key="2">
    <source>
        <dbReference type="EMBL" id="MDN4162098.1"/>
    </source>
</evidence>
<feature type="transmembrane region" description="Helical" evidence="1">
    <location>
        <begin position="325"/>
        <end position="347"/>
    </location>
</feature>
<feature type="transmembrane region" description="Helical" evidence="1">
    <location>
        <begin position="782"/>
        <end position="803"/>
    </location>
</feature>
<name>A0ABT8EVD0_9ACTN</name>
<gene>
    <name evidence="2" type="ORF">QWY29_12105</name>
</gene>
<keyword evidence="1" id="KW-0812">Transmembrane</keyword>
<feature type="transmembrane region" description="Helical" evidence="1">
    <location>
        <begin position="368"/>
        <end position="395"/>
    </location>
</feature>
<feature type="transmembrane region" description="Helical" evidence="1">
    <location>
        <begin position="538"/>
        <end position="555"/>
    </location>
</feature>
<keyword evidence="3" id="KW-1185">Reference proteome</keyword>
<evidence type="ECO:0000256" key="1">
    <source>
        <dbReference type="SAM" id="Phobius"/>
    </source>
</evidence>
<feature type="transmembrane region" description="Helical" evidence="1">
    <location>
        <begin position="878"/>
        <end position="900"/>
    </location>
</feature>
<feature type="transmembrane region" description="Helical" evidence="1">
    <location>
        <begin position="415"/>
        <end position="436"/>
    </location>
</feature>
<protein>
    <recommendedName>
        <fullName evidence="4">FtsX-like permease family protein</fullName>
    </recommendedName>
</protein>
<proteinExistence type="predicted"/>
<feature type="transmembrane region" description="Helical" evidence="1">
    <location>
        <begin position="456"/>
        <end position="474"/>
    </location>
</feature>
<reference evidence="2" key="1">
    <citation type="submission" date="2023-06" db="EMBL/GenBank/DDBJ databases">
        <title>Draft genome sequence of Nocardioides sp. SOB72.</title>
        <authorList>
            <person name="Zhang G."/>
        </authorList>
    </citation>
    <scope>NUCLEOTIDE SEQUENCE</scope>
    <source>
        <strain evidence="2">SOB72</strain>
    </source>
</reference>
<feature type="transmembrane region" description="Helical" evidence="1">
    <location>
        <begin position="486"/>
        <end position="504"/>
    </location>
</feature>
<organism evidence="2 3">
    <name type="scientific">Nocardioides abyssi</name>
    <dbReference type="NCBI Taxonomy" id="3058370"/>
    <lineage>
        <taxon>Bacteria</taxon>
        <taxon>Bacillati</taxon>
        <taxon>Actinomycetota</taxon>
        <taxon>Actinomycetes</taxon>
        <taxon>Propionibacteriales</taxon>
        <taxon>Nocardioidaceae</taxon>
        <taxon>Nocardioides</taxon>
    </lineage>
</organism>
<dbReference type="EMBL" id="JAUHJR010000004">
    <property type="protein sequence ID" value="MDN4162098.1"/>
    <property type="molecule type" value="Genomic_DNA"/>
</dbReference>
<sequence>MTRTRGRRHPLWTAAPARLLHSPGWLLLVLLAASLLVASVVAPALFRTSARTAALDTRVETAAAQPAPGASADLRASWSGGVLPTPGEALVLERLDALPGFRPPVVGAAGTAQERRLRAVVRSGATSTGAALFTHDGVVEALGGDPDDSGVWLPTEVADRLGVEPGDRVRVGFQSVSAESAATRYVGARLSGTYDVAPGSVLPAAVADQPGSADWVLPLDPARPGSASPLVVTGRATFARLARAIDEEPLYAVDLAVDPGLDPDLAERAVAALQALAVEAFDDTTDLARFTQRAMPVATRLELASGLPDLVVEARDAATSAEQQVGPYATAGQVLAAALLVIAWVLVGRSRRREEALSAGLGVHPAATGALTVLELLPVALLALPLGTGAAVAAIDLAGPPADLGVRDLTTGDGVLALLGGALVLALPAAVAVLAALRAELGGRGRLGARVRSVPWGLLVLVITALVLVGVLSTEPARRADSPLTTLLPLLVAASAAAAVVRLAPLVRVPGARRGGPRWLAARRTAGGAGAADRGQQALTAVLAVTLGLFAYTLTVQRGLVEGADDKVAALVGAPTVTSFEEALRGTGRRAIPPPVEGSTVVWRQRVTLPPVFGAQQLLTIDPATFGAVADWGSSGTLERARGLLDRLEDPDSVGVPVLLAGDTDLEVGARGTLEVNEEMDLPYVVVGVLPAFPGSEAGTGDAAVVASSREVFPLLPGTLDPRDPLSVDAPGPFTAEVWSQAPPEELREQLGGVGLVPDGVVTTAGASVGEGLLSSAWAAQYVVVLGLVVLLLALATALALGLRLADRDAVSDVLLARMGWHPRQLAAARTWEVVRAVVTASVATAVTTAAMVLGPSLVDQVTQVLPVSRPRLGVTEVLAVVALAVAMVVASAGVGLARARGRSSAEVLRGNG</sequence>
<accession>A0ABT8EVD0</accession>
<keyword evidence="1" id="KW-1133">Transmembrane helix</keyword>
<dbReference type="RefSeq" id="WP_300961172.1">
    <property type="nucleotide sequence ID" value="NZ_JAUHJR010000004.1"/>
</dbReference>
<evidence type="ECO:0000313" key="3">
    <source>
        <dbReference type="Proteomes" id="UP001168537"/>
    </source>
</evidence>
<dbReference type="Proteomes" id="UP001168537">
    <property type="component" value="Unassembled WGS sequence"/>
</dbReference>